<dbReference type="EMBL" id="VCIZ01000001">
    <property type="protein sequence ID" value="TSP14719.1"/>
    <property type="molecule type" value="Genomic_DNA"/>
</dbReference>
<accession>A0AAE9L344</accession>
<reference evidence="2" key="2">
    <citation type="journal article" date="2022" name="Microbiol. Resour. Announc.">
        <title>Genome Sequence of Cupriavidus campinensis Strain G5, a Member of a Bacterial Consortium Capable of Polyethylene Degradation.</title>
        <authorList>
            <person name="Schneider B."/>
            <person name="Pfeiffer F."/>
            <person name="Dyall-Smith M."/>
            <person name="Kunte H.J."/>
        </authorList>
    </citation>
    <scope>NUCLEOTIDE SEQUENCE</scope>
    <source>
        <strain evidence="2">G5</strain>
    </source>
</reference>
<evidence type="ECO:0000313" key="3">
    <source>
        <dbReference type="Proteomes" id="UP000318943"/>
    </source>
</evidence>
<name>A0AAE9L344_9BURK</name>
<dbReference type="Proteomes" id="UP001056132">
    <property type="component" value="Chromosome 1"/>
</dbReference>
<dbReference type="KEGG" id="ccam:M5D45_05060"/>
<dbReference type="Proteomes" id="UP000318943">
    <property type="component" value="Unassembled WGS sequence"/>
</dbReference>
<keyword evidence="3" id="KW-1185">Reference proteome</keyword>
<dbReference type="AlphaFoldDB" id="A0AAE9L344"/>
<organism evidence="2 4">
    <name type="scientific">Cupriavidus campinensis</name>
    <dbReference type="NCBI Taxonomy" id="151783"/>
    <lineage>
        <taxon>Bacteria</taxon>
        <taxon>Pseudomonadati</taxon>
        <taxon>Pseudomonadota</taxon>
        <taxon>Betaproteobacteria</taxon>
        <taxon>Burkholderiales</taxon>
        <taxon>Burkholderiaceae</taxon>
        <taxon>Cupriavidus</taxon>
    </lineage>
</organism>
<gene>
    <name evidence="1" type="ORF">FGG12_03550</name>
    <name evidence="2" type="ORF">M5D45_05060</name>
</gene>
<dbReference type="RefSeq" id="WP_144196106.1">
    <property type="nucleotide sequence ID" value="NZ_CP043440.1"/>
</dbReference>
<evidence type="ECO:0000313" key="1">
    <source>
        <dbReference type="EMBL" id="TSP14719.1"/>
    </source>
</evidence>
<reference evidence="2" key="3">
    <citation type="submission" date="2022-05" db="EMBL/GenBank/DDBJ databases">
        <authorList>
            <person name="Kunte H.-J."/>
        </authorList>
    </citation>
    <scope>NUCLEOTIDE SEQUENCE</scope>
    <source>
        <strain evidence="2">G5</strain>
    </source>
</reference>
<protein>
    <submittedName>
        <fullName evidence="2">Uncharacterized protein</fullName>
    </submittedName>
</protein>
<reference evidence="1 3" key="1">
    <citation type="submission" date="2019-05" db="EMBL/GenBank/DDBJ databases">
        <title>Whole genome sequence analysis of Cupriavidus campinensis S14E4C strain.</title>
        <authorList>
            <person name="Abbaszade G."/>
            <person name="Szabo A."/>
            <person name="Toumi M."/>
            <person name="Toth E."/>
        </authorList>
    </citation>
    <scope>NUCLEOTIDE SEQUENCE [LARGE SCALE GENOMIC DNA]</scope>
    <source>
        <strain evidence="1 3">S14E4C</strain>
    </source>
</reference>
<evidence type="ECO:0000313" key="2">
    <source>
        <dbReference type="EMBL" id="URF05201.1"/>
    </source>
</evidence>
<dbReference type="EMBL" id="CP097330">
    <property type="protein sequence ID" value="URF05201.1"/>
    <property type="molecule type" value="Genomic_DNA"/>
</dbReference>
<evidence type="ECO:0000313" key="4">
    <source>
        <dbReference type="Proteomes" id="UP001056132"/>
    </source>
</evidence>
<sequence>MAYSSEWKKRVFETHEIQVLVKPRSSIEWEYTVRVCRPGTNIRAAGTLVETAPPTAHFKTPEDAEAAGWERGRELAVQLA</sequence>
<proteinExistence type="predicted"/>